<dbReference type="Proteomes" id="UP001470230">
    <property type="component" value="Unassembled WGS sequence"/>
</dbReference>
<proteinExistence type="predicted"/>
<reference evidence="2 3" key="1">
    <citation type="submission" date="2024-04" db="EMBL/GenBank/DDBJ databases">
        <title>Tritrichomonas musculus Genome.</title>
        <authorList>
            <person name="Alves-Ferreira E."/>
            <person name="Grigg M."/>
            <person name="Lorenzi H."/>
            <person name="Galac M."/>
        </authorList>
    </citation>
    <scope>NUCLEOTIDE SEQUENCE [LARGE SCALE GENOMIC DNA]</scope>
    <source>
        <strain evidence="2 3">EAF2021</strain>
    </source>
</reference>
<feature type="region of interest" description="Disordered" evidence="1">
    <location>
        <begin position="794"/>
        <end position="834"/>
    </location>
</feature>
<protein>
    <recommendedName>
        <fullName evidence="4">GOLD domain-containing protein</fullName>
    </recommendedName>
</protein>
<feature type="compositionally biased region" description="Basic residues" evidence="1">
    <location>
        <begin position="795"/>
        <end position="805"/>
    </location>
</feature>
<evidence type="ECO:0008006" key="4">
    <source>
        <dbReference type="Google" id="ProtNLM"/>
    </source>
</evidence>
<feature type="compositionally biased region" description="Basic and acidic residues" evidence="1">
    <location>
        <begin position="806"/>
        <end position="820"/>
    </location>
</feature>
<evidence type="ECO:0000313" key="3">
    <source>
        <dbReference type="Proteomes" id="UP001470230"/>
    </source>
</evidence>
<feature type="compositionally biased region" description="Polar residues" evidence="1">
    <location>
        <begin position="822"/>
        <end position="834"/>
    </location>
</feature>
<keyword evidence="3" id="KW-1185">Reference proteome</keyword>
<accession>A0ABR2GWF5</accession>
<feature type="region of interest" description="Disordered" evidence="1">
    <location>
        <begin position="650"/>
        <end position="670"/>
    </location>
</feature>
<dbReference type="EMBL" id="JAPFFF010000056">
    <property type="protein sequence ID" value="KAK8838240.1"/>
    <property type="molecule type" value="Genomic_DNA"/>
</dbReference>
<comment type="caution">
    <text evidence="2">The sequence shown here is derived from an EMBL/GenBank/DDBJ whole genome shotgun (WGS) entry which is preliminary data.</text>
</comment>
<evidence type="ECO:0000256" key="1">
    <source>
        <dbReference type="SAM" id="MobiDB-lite"/>
    </source>
</evidence>
<name>A0ABR2GWF5_9EUKA</name>
<sequence>MINQDNFTFYLRYLSKTTDKKAISYKEIPKYYQDFFPLPSLSQSLNILIPLSQINFSAVEEYIDSNTFDDFESLSQGINNTFQKDPDKLYASYYFIVYNIKFDQERSSATEVNSISLDDIVKSRKGIEIDYLNLFLELAKKLSTSSKNIHIAKFHDASTNWDAFKPPKTPTFNHQSVFVDIDDFPFISDPFLGYKNKKSCKFYFLIPYYTYITTYYPEDNSPLPLFTWEKFITLAKSNLEYETSFETNPFSVIEAKNGFYEFEFSLIETSEKLNVNLFAQKDSEWKSESSYNVKLDLLSKDLPAHNFTLNSEPKRSRYRMRINFNKAGNWKAKVTAEECNEETELFTVHFHSATEKYCLLKDYIEKEKETGFVPISPLKGLTEITDGFSLIRFVVRQKNSELLIRSDKLIDGAFDIDKDNKSSCAKGIFLFELPSDVVENSDTSGNRLIEEFVFLQFPENGRWKINISFKKENSAFYSYGVSYFFDVHGAGKRDLMSSLVFPKGRKICPFEAAEGFDVKVDPPLSFVVSKELDASFRLFAPNDICLAYSSKTPGTEMWINLISEKKTSKDDIFEREYALTFSDSGFYQAIFDKGIISIGSQMYVVTDSEIPVIEFESNESLKKLIEGKIDDFDDIPLSVKNNVEKMMNGEDCGLEKRSKPKKSKNVQNQKEIESLKEQAFELEKEKEDLRNRLEEMEKNEKEMQINFDENLSKLRKNIEEKNREIADDFSAESQNDENENEIEEYERKITELKERIMLIEKQLEIDPDKQMELLNLHQKLVKEEENEAVVLTARLQKKKQKNKNKAKTESSDDSNQKDDENQTSGKKSSTCLLI</sequence>
<organism evidence="2 3">
    <name type="scientific">Tritrichomonas musculus</name>
    <dbReference type="NCBI Taxonomy" id="1915356"/>
    <lineage>
        <taxon>Eukaryota</taxon>
        <taxon>Metamonada</taxon>
        <taxon>Parabasalia</taxon>
        <taxon>Tritrichomonadida</taxon>
        <taxon>Tritrichomonadidae</taxon>
        <taxon>Tritrichomonas</taxon>
    </lineage>
</organism>
<evidence type="ECO:0000313" key="2">
    <source>
        <dbReference type="EMBL" id="KAK8838240.1"/>
    </source>
</evidence>
<gene>
    <name evidence="2" type="ORF">M9Y10_035660</name>
</gene>